<dbReference type="NCBIfam" id="TIGR00112">
    <property type="entry name" value="proC"/>
    <property type="match status" value="1"/>
</dbReference>
<evidence type="ECO:0000259" key="10">
    <source>
        <dbReference type="Pfam" id="PF14748"/>
    </source>
</evidence>
<dbReference type="SUPFAM" id="SSF51735">
    <property type="entry name" value="NAD(P)-binding Rossmann-fold domains"/>
    <property type="match status" value="1"/>
</dbReference>
<comment type="subcellular location">
    <subcellularLocation>
        <location evidence="6">Cytoplasm</location>
    </subcellularLocation>
</comment>
<keyword evidence="6" id="KW-0028">Amino-acid biosynthesis</keyword>
<dbReference type="EMBL" id="LILD01000001">
    <property type="protein sequence ID" value="KOO39481.1"/>
    <property type="molecule type" value="Genomic_DNA"/>
</dbReference>
<dbReference type="EC" id="1.5.1.2" evidence="6 7"/>
<protein>
    <recommendedName>
        <fullName evidence="6 7">Pyrroline-5-carboxylate reductase</fullName>
        <shortName evidence="6">P5C reductase</shortName>
        <shortName evidence="6">P5CR</shortName>
        <ecNumber evidence="6 7">1.5.1.2</ecNumber>
    </recommendedName>
    <alternativeName>
        <fullName evidence="6">PCA reductase</fullName>
    </alternativeName>
</protein>
<keyword evidence="2 6" id="KW-0641">Proline biosynthesis</keyword>
<dbReference type="InterPro" id="IPR029036">
    <property type="entry name" value="P5CR_dimer"/>
</dbReference>
<comment type="pathway">
    <text evidence="6">Amino-acid biosynthesis; L-proline biosynthesis; L-proline from L-glutamate 5-semialdehyde: step 1/1.</text>
</comment>
<dbReference type="Pfam" id="PF14748">
    <property type="entry name" value="P5CR_dimer"/>
    <property type="match status" value="1"/>
</dbReference>
<evidence type="ECO:0000256" key="8">
    <source>
        <dbReference type="PIRSR" id="PIRSR000193-1"/>
    </source>
</evidence>
<feature type="binding site" evidence="8">
    <location>
        <begin position="73"/>
        <end position="76"/>
    </location>
    <ligand>
        <name>NADP(+)</name>
        <dbReference type="ChEBI" id="CHEBI:58349"/>
    </ligand>
</feature>
<comment type="catalytic activity">
    <reaction evidence="6">
        <text>L-proline + NAD(+) = (S)-1-pyrroline-5-carboxylate + NADH + 2 H(+)</text>
        <dbReference type="Rhea" id="RHEA:14105"/>
        <dbReference type="ChEBI" id="CHEBI:15378"/>
        <dbReference type="ChEBI" id="CHEBI:17388"/>
        <dbReference type="ChEBI" id="CHEBI:57540"/>
        <dbReference type="ChEBI" id="CHEBI:57945"/>
        <dbReference type="ChEBI" id="CHEBI:60039"/>
        <dbReference type="EC" id="1.5.1.2"/>
    </reaction>
</comment>
<feature type="binding site" evidence="8">
    <location>
        <begin position="10"/>
        <end position="15"/>
    </location>
    <ligand>
        <name>NADP(+)</name>
        <dbReference type="ChEBI" id="CHEBI:58349"/>
    </ligand>
</feature>
<evidence type="ECO:0000256" key="3">
    <source>
        <dbReference type="ARBA" id="ARBA00022857"/>
    </source>
</evidence>
<keyword evidence="4 6" id="KW-0560">Oxidoreductase</keyword>
<reference evidence="11" key="1">
    <citation type="submission" date="2015-08" db="EMBL/GenBank/DDBJ databases">
        <title>Complete DNA Sequence of Pseudomonas syringae pv. actinidiae, the Causal Agent of Kiwifruit Canker Disease.</title>
        <authorList>
            <person name="Rikkerink E.H.A."/>
            <person name="Fineran P.C."/>
        </authorList>
    </citation>
    <scope>NUCLEOTIDE SEQUENCE</scope>
    <source>
        <strain evidence="11">DSM 13666</strain>
    </source>
</reference>
<proteinExistence type="inferred from homology"/>
<comment type="similarity">
    <text evidence="1 6">Belongs to the pyrroline-5-carboxylate reductase family.</text>
</comment>
<dbReference type="FunFam" id="1.10.3730.10:FF:000001">
    <property type="entry name" value="Pyrroline-5-carboxylate reductase"/>
    <property type="match status" value="1"/>
</dbReference>
<dbReference type="HAMAP" id="MF_01925">
    <property type="entry name" value="P5C_reductase"/>
    <property type="match status" value="1"/>
</dbReference>
<feature type="domain" description="Pyrroline-5-carboxylate reductase catalytic N-terminal" evidence="9">
    <location>
        <begin position="6"/>
        <end position="102"/>
    </location>
</feature>
<dbReference type="GO" id="GO:0005737">
    <property type="term" value="C:cytoplasm"/>
    <property type="evidence" value="ECO:0007669"/>
    <property type="project" value="UniProtKB-SubCell"/>
</dbReference>
<dbReference type="AlphaFoldDB" id="A0A0M0KKV5"/>
<evidence type="ECO:0000259" key="9">
    <source>
        <dbReference type="Pfam" id="PF03807"/>
    </source>
</evidence>
<evidence type="ECO:0000256" key="1">
    <source>
        <dbReference type="ARBA" id="ARBA00005525"/>
    </source>
</evidence>
<dbReference type="GO" id="GO:0004735">
    <property type="term" value="F:pyrroline-5-carboxylate reductase activity"/>
    <property type="evidence" value="ECO:0007669"/>
    <property type="project" value="UniProtKB-UniRule"/>
</dbReference>
<dbReference type="GO" id="GO:0055129">
    <property type="term" value="P:L-proline biosynthetic process"/>
    <property type="evidence" value="ECO:0007669"/>
    <property type="project" value="UniProtKB-UniRule"/>
</dbReference>
<dbReference type="InterPro" id="IPR036291">
    <property type="entry name" value="NAD(P)-bd_dom_sf"/>
</dbReference>
<evidence type="ECO:0000256" key="2">
    <source>
        <dbReference type="ARBA" id="ARBA00022650"/>
    </source>
</evidence>
<dbReference type="PANTHER" id="PTHR11645">
    <property type="entry name" value="PYRROLINE-5-CARBOXYLATE REDUCTASE"/>
    <property type="match status" value="1"/>
</dbReference>
<evidence type="ECO:0000313" key="11">
    <source>
        <dbReference type="EMBL" id="KOO39481.1"/>
    </source>
</evidence>
<accession>A0A4Y7WYA0</accession>
<dbReference type="InterPro" id="IPR008927">
    <property type="entry name" value="6-PGluconate_DH-like_C_sf"/>
</dbReference>
<dbReference type="PATRIC" id="fig|136160.3.peg.2808"/>
<keyword evidence="6" id="KW-0963">Cytoplasm</keyword>
<dbReference type="OMA" id="AKQTCLG"/>
<dbReference type="Gene3D" id="3.40.50.720">
    <property type="entry name" value="NAD(P)-binding Rossmann-like Domain"/>
    <property type="match status" value="1"/>
</dbReference>
<comment type="catalytic activity">
    <reaction evidence="6">
        <text>L-proline + NADP(+) = (S)-1-pyrroline-5-carboxylate + NADPH + 2 H(+)</text>
        <dbReference type="Rhea" id="RHEA:14109"/>
        <dbReference type="ChEBI" id="CHEBI:15378"/>
        <dbReference type="ChEBI" id="CHEBI:17388"/>
        <dbReference type="ChEBI" id="CHEBI:57783"/>
        <dbReference type="ChEBI" id="CHEBI:58349"/>
        <dbReference type="ChEBI" id="CHEBI:60039"/>
        <dbReference type="EC" id="1.5.1.2"/>
    </reaction>
</comment>
<dbReference type="UniPathway" id="UPA00098">
    <property type="reaction ID" value="UER00361"/>
</dbReference>
<comment type="caution">
    <text evidence="11">The sequence shown here is derived from an EMBL/GenBank/DDBJ whole genome shotgun (WGS) entry which is preliminary data.</text>
</comment>
<dbReference type="InterPro" id="IPR000304">
    <property type="entry name" value="Pyrroline-COOH_reductase"/>
</dbReference>
<accession>A0A0M0KKV5</accession>
<dbReference type="RefSeq" id="WP_010897668.1">
    <property type="nucleotide sequence ID" value="NZ_CP040441.1"/>
</dbReference>
<comment type="function">
    <text evidence="5 6">Catalyzes the reduction of 1-pyrroline-5-carboxylate (PCA) to L-proline.</text>
</comment>
<evidence type="ECO:0000256" key="4">
    <source>
        <dbReference type="ARBA" id="ARBA00023002"/>
    </source>
</evidence>
<dbReference type="PANTHER" id="PTHR11645:SF49">
    <property type="entry name" value="PYRROLINE-5-CARBOXYLATE REDUCTASE 1"/>
    <property type="match status" value="1"/>
</dbReference>
<gene>
    <name evidence="6" type="primary">proC</name>
    <name evidence="11" type="ORF">AMD02_11945</name>
</gene>
<organism evidence="11">
    <name type="scientific">Halalkalibacterium halodurans</name>
    <name type="common">Bacillus halodurans</name>
    <dbReference type="NCBI Taxonomy" id="86665"/>
    <lineage>
        <taxon>Bacteria</taxon>
        <taxon>Bacillati</taxon>
        <taxon>Bacillota</taxon>
        <taxon>Bacilli</taxon>
        <taxon>Bacillales</taxon>
        <taxon>Bacillaceae</taxon>
        <taxon>Halalkalibacterium (ex Joshi et al. 2022)</taxon>
    </lineage>
</organism>
<evidence type="ECO:0000256" key="5">
    <source>
        <dbReference type="ARBA" id="ARBA00058118"/>
    </source>
</evidence>
<evidence type="ECO:0000256" key="6">
    <source>
        <dbReference type="HAMAP-Rule" id="MF_01925"/>
    </source>
</evidence>
<evidence type="ECO:0000256" key="7">
    <source>
        <dbReference type="NCBIfam" id="TIGR00112"/>
    </source>
</evidence>
<dbReference type="Pfam" id="PF03807">
    <property type="entry name" value="F420_oxidored"/>
    <property type="match status" value="1"/>
</dbReference>
<dbReference type="GeneID" id="87597126"/>
<keyword evidence="3 6" id="KW-0521">NADP</keyword>
<dbReference type="SUPFAM" id="SSF48179">
    <property type="entry name" value="6-phosphogluconate dehydrogenase C-terminal domain-like"/>
    <property type="match status" value="1"/>
</dbReference>
<sequence>MLQDHKITFLGAGSMAESIIAGLLSKKLLLPSQVIATNLCDEAKLTKLEDRYGICTTQNRQEAVRQGTIIFLAMKPKNIEEAIEEIRGEITEKQLFISVLAGTTTSYIETLLAHEVPVVRTMPNTSAKVGASATGLCGGRYANASHVKLATLIFTAIGTVTEVTEDKLDAVTGLAGSGPAYFYYMVEAMERAAVQSGLTESEAKAFISQTLIGTGKRLEQTSKTAEELYKEVMSPGGTTEAGLRVLEQQQMQQAIEEAITAAINRSRELGSTPSLEIKK</sequence>
<name>A0A0M0KKV5_ALKHA</name>
<feature type="domain" description="Pyrroline-5-carboxylate reductase dimerisation" evidence="10">
    <location>
        <begin position="165"/>
        <end position="269"/>
    </location>
</feature>
<dbReference type="PIRSF" id="PIRSF000193">
    <property type="entry name" value="Pyrrol-5-carb_rd"/>
    <property type="match status" value="1"/>
</dbReference>
<dbReference type="Gene3D" id="1.10.3730.10">
    <property type="entry name" value="ProC C-terminal domain-like"/>
    <property type="match status" value="1"/>
</dbReference>
<dbReference type="InterPro" id="IPR028939">
    <property type="entry name" value="P5C_Rdtase_cat_N"/>
</dbReference>